<organism evidence="1 2">
    <name type="scientific">Rickenella mellea</name>
    <dbReference type="NCBI Taxonomy" id="50990"/>
    <lineage>
        <taxon>Eukaryota</taxon>
        <taxon>Fungi</taxon>
        <taxon>Dikarya</taxon>
        <taxon>Basidiomycota</taxon>
        <taxon>Agaricomycotina</taxon>
        <taxon>Agaricomycetes</taxon>
        <taxon>Hymenochaetales</taxon>
        <taxon>Rickenellaceae</taxon>
        <taxon>Rickenella</taxon>
    </lineage>
</organism>
<reference evidence="1 2" key="1">
    <citation type="submission" date="2018-06" db="EMBL/GenBank/DDBJ databases">
        <title>A transcriptomic atlas of mushroom development highlights an independent origin of complex multicellularity.</title>
        <authorList>
            <consortium name="DOE Joint Genome Institute"/>
            <person name="Krizsan K."/>
            <person name="Almasi E."/>
            <person name="Merenyi Z."/>
            <person name="Sahu N."/>
            <person name="Viragh M."/>
            <person name="Koszo T."/>
            <person name="Mondo S."/>
            <person name="Kiss B."/>
            <person name="Balint B."/>
            <person name="Kues U."/>
            <person name="Barry K."/>
            <person name="Hegedus J.C."/>
            <person name="Henrissat B."/>
            <person name="Johnson J."/>
            <person name="Lipzen A."/>
            <person name="Ohm R."/>
            <person name="Nagy I."/>
            <person name="Pangilinan J."/>
            <person name="Yan J."/>
            <person name="Xiong Y."/>
            <person name="Grigoriev I.V."/>
            <person name="Hibbett D.S."/>
            <person name="Nagy L.G."/>
        </authorList>
    </citation>
    <scope>NUCLEOTIDE SEQUENCE [LARGE SCALE GENOMIC DNA]</scope>
    <source>
        <strain evidence="1 2">SZMC22713</strain>
    </source>
</reference>
<dbReference type="OrthoDB" id="3217549at2759"/>
<dbReference type="EMBL" id="ML170179">
    <property type="protein sequence ID" value="TDL21643.1"/>
    <property type="molecule type" value="Genomic_DNA"/>
</dbReference>
<evidence type="ECO:0000313" key="2">
    <source>
        <dbReference type="Proteomes" id="UP000294933"/>
    </source>
</evidence>
<dbReference type="VEuPathDB" id="FungiDB:BD410DRAFT_840332"/>
<dbReference type="AlphaFoldDB" id="A0A4Y7Q1W9"/>
<accession>A0A4Y7Q1W9</accession>
<dbReference type="Proteomes" id="UP000294933">
    <property type="component" value="Unassembled WGS sequence"/>
</dbReference>
<protein>
    <recommendedName>
        <fullName evidence="3">F-box domain-containing protein</fullName>
    </recommendedName>
</protein>
<evidence type="ECO:0000313" key="1">
    <source>
        <dbReference type="EMBL" id="TDL21643.1"/>
    </source>
</evidence>
<dbReference type="STRING" id="50990.A0A4Y7Q1W9"/>
<keyword evidence="2" id="KW-1185">Reference proteome</keyword>
<sequence>MPIPFSSKLRSLDVSFGTASSLFSSGCRFHALRELRVWPHGTSYLYSLISTQFPLIFTQFPLLEILDIRFTISSHTPGYETTPVLHSLQNVHTFVLAGNVEFAVLWLLDWFDAPALKSLAISIMNPSPREFKDGDRLSNFLVRCGAQLHRLMLNGNFLSFQDLVGLTCHTPILESLCVHESMLDGDLMTLCPTHSLSHIDILLDSSVVWHNKGRSRTTTFVETSHTTANYQSPSFHSRRVHYRGVQMSDGKALNPRAAMLRIVLRTTIHSQLRGKASRLKGHGHISAISHHGHVRLNVPLAVLRQQGVKKSVLQSLPVPADRYRTPLPFLEDSWWPKAAGLTTADFLEK</sequence>
<proteinExistence type="predicted"/>
<gene>
    <name evidence="1" type="ORF">BD410DRAFT_840332</name>
</gene>
<name>A0A4Y7Q1W9_9AGAM</name>
<dbReference type="SUPFAM" id="SSF52047">
    <property type="entry name" value="RNI-like"/>
    <property type="match status" value="1"/>
</dbReference>
<evidence type="ECO:0008006" key="3">
    <source>
        <dbReference type="Google" id="ProtNLM"/>
    </source>
</evidence>